<dbReference type="STRING" id="563176.SAMN04488090_4237"/>
<dbReference type="OrthoDB" id="1170793at2"/>
<keyword evidence="4" id="KW-1185">Reference proteome</keyword>
<dbReference type="GO" id="GO:0016627">
    <property type="term" value="F:oxidoreductase activity, acting on the CH-CH group of donors"/>
    <property type="evidence" value="ECO:0007669"/>
    <property type="project" value="InterPro"/>
</dbReference>
<name>A0A1G9W3C8_9BACT</name>
<evidence type="ECO:0000313" key="3">
    <source>
        <dbReference type="EMBL" id="SDM79048.1"/>
    </source>
</evidence>
<reference evidence="3 4" key="1">
    <citation type="submission" date="2016-10" db="EMBL/GenBank/DDBJ databases">
        <authorList>
            <person name="de Groot N.N."/>
        </authorList>
    </citation>
    <scope>NUCLEOTIDE SEQUENCE [LARGE SCALE GENOMIC DNA]</scope>
    <source>
        <strain evidence="3 4">DSM 21668</strain>
    </source>
</reference>
<sequence length="362" mass="40254">MFFTEPPRLPDEWISRIRNNADTAEQQRELAADTLSLFFEQGWFKMLAPRSVGGLQWGLPRAIRLEEAVAYADGSAGWVLTLCSGAGWFGGFMDPVFAGEVFRHPQALLAGSGAATGEAERLPDGQYRVNGRWNYASGTPHATHFTANCVLTENGIPVLDDDNQPVIRPFAFLRSEVTPLDTWRTIGLIASASHSFEIQNCVVPAERTFLLDPQAVRADDPLYRYPFLPFAEATLAVNLSGMAVHFLEECEGYFRLKKTRGGIPVLSHLGEDFDRQVRQLDDARQQLFRAVDESWEACRQDRFSDGHASAIHDHALGLASAARMLVDTLYPYGGLTAADPSHVLNRIWRDLHTASQHSLLMP</sequence>
<proteinExistence type="predicted"/>
<evidence type="ECO:0000313" key="4">
    <source>
        <dbReference type="Proteomes" id="UP000198901"/>
    </source>
</evidence>
<gene>
    <name evidence="3" type="ORF">SAMN04488090_4237</name>
</gene>
<dbReference type="Gene3D" id="1.20.140.10">
    <property type="entry name" value="Butyryl-CoA Dehydrogenase, subunit A, domain 3"/>
    <property type="match status" value="1"/>
</dbReference>
<dbReference type="Proteomes" id="UP000198901">
    <property type="component" value="Unassembled WGS sequence"/>
</dbReference>
<dbReference type="AlphaFoldDB" id="A0A1G9W3C8"/>
<dbReference type="PIRSF" id="PIRSF016578">
    <property type="entry name" value="HsaA"/>
    <property type="match status" value="1"/>
</dbReference>
<feature type="domain" description="Acyl-CoA dehydrogenase C-terminal" evidence="2">
    <location>
        <begin position="279"/>
        <end position="360"/>
    </location>
</feature>
<keyword evidence="1" id="KW-0560">Oxidoreductase</keyword>
<dbReference type="InterPro" id="IPR046373">
    <property type="entry name" value="Acyl-CoA_Oxase/DH_mid-dom_sf"/>
</dbReference>
<evidence type="ECO:0000256" key="1">
    <source>
        <dbReference type="ARBA" id="ARBA00023002"/>
    </source>
</evidence>
<dbReference type="InterPro" id="IPR037069">
    <property type="entry name" value="AcylCoA_DH/ox_N_sf"/>
</dbReference>
<dbReference type="RefSeq" id="WP_093207655.1">
    <property type="nucleotide sequence ID" value="NZ_FNGS01000009.1"/>
</dbReference>
<dbReference type="InterPro" id="IPR013107">
    <property type="entry name" value="Acyl-CoA_DH_C"/>
</dbReference>
<accession>A0A1G9W3C8</accession>
<protein>
    <submittedName>
        <fullName evidence="3">Acyl-CoA dehydrogenase</fullName>
    </submittedName>
</protein>
<dbReference type="Gene3D" id="2.40.110.10">
    <property type="entry name" value="Butyryl-CoA Dehydrogenase, subunit A, domain 2"/>
    <property type="match status" value="1"/>
</dbReference>
<dbReference type="SUPFAM" id="SSF56645">
    <property type="entry name" value="Acyl-CoA dehydrogenase NM domain-like"/>
    <property type="match status" value="1"/>
</dbReference>
<dbReference type="EMBL" id="FNGS01000009">
    <property type="protein sequence ID" value="SDM79048.1"/>
    <property type="molecule type" value="Genomic_DNA"/>
</dbReference>
<dbReference type="Pfam" id="PF08028">
    <property type="entry name" value="Acyl-CoA_dh_2"/>
    <property type="match status" value="1"/>
</dbReference>
<dbReference type="InterPro" id="IPR009100">
    <property type="entry name" value="AcylCoA_DH/oxidase_NM_dom_sf"/>
</dbReference>
<dbReference type="GO" id="GO:0050660">
    <property type="term" value="F:flavin adenine dinucleotide binding"/>
    <property type="evidence" value="ECO:0007669"/>
    <property type="project" value="InterPro"/>
</dbReference>
<dbReference type="Gene3D" id="1.10.540.10">
    <property type="entry name" value="Acyl-CoA dehydrogenase/oxidase, N-terminal domain"/>
    <property type="match status" value="1"/>
</dbReference>
<organism evidence="3 4">
    <name type="scientific">Siphonobacter aquaeclarae</name>
    <dbReference type="NCBI Taxonomy" id="563176"/>
    <lineage>
        <taxon>Bacteria</taxon>
        <taxon>Pseudomonadati</taxon>
        <taxon>Bacteroidota</taxon>
        <taxon>Cytophagia</taxon>
        <taxon>Cytophagales</taxon>
        <taxon>Cytophagaceae</taxon>
        <taxon>Siphonobacter</taxon>
    </lineage>
</organism>
<evidence type="ECO:0000259" key="2">
    <source>
        <dbReference type="Pfam" id="PF08028"/>
    </source>
</evidence>